<dbReference type="Proteomes" id="UP001293254">
    <property type="component" value="Unassembled WGS sequence"/>
</dbReference>
<dbReference type="GO" id="GO:0031048">
    <property type="term" value="P:regulatory ncRNA-mediated heterochromatin formation"/>
    <property type="evidence" value="ECO:0007669"/>
    <property type="project" value="TreeGrafter"/>
</dbReference>
<name>A0AAE1YE15_9LAMI</name>
<dbReference type="GO" id="GO:0006396">
    <property type="term" value="P:RNA processing"/>
    <property type="evidence" value="ECO:0007669"/>
    <property type="project" value="InterPro"/>
</dbReference>
<evidence type="ECO:0000256" key="3">
    <source>
        <dbReference type="ARBA" id="ARBA00023242"/>
    </source>
</evidence>
<sequence length="1153" mass="132020">MEEEEQPSETTSLFPAYVQHPPPQLLPSDPNKGAAAASQWLQNTSFTTDISVINDAVSKYDHPREEEQQEEEDKVEEVNTDKRRPQYEMVPSSPSEASASSDEEHRKRKKKKKRRKREESTGSRPLYNYASTLSSSRNSGVQKWASSSTSNDKDYYFDSRGDRDNLAFGSIYRMDVARYKLYNSKKVSGNKYFLRNKKVGLEGDSDIDALDTNLRSGGRYWSAKFAAIERHKNMKRVRILAPSKPVRSSHADFIPLSAEGSDSELVSSVSVVEESWEDEVLRKTKEFNKMTRERPQDGSLWLAFAEFQDKVASMQPHKGARLQTLEKKISILEKAAELNPESEDLLLSLMNAYRSRDSTDVLIRRWEKILMSNSGSYKLWREFLRVVQGEFSRFKVSDMRKIYANAIQALAGACIKQHRQVHPSGNATAVDPEIIQLELGLVDVFIGLCRLEWQAGYQELATALFQAEIEYSMFSPFGLSEQSKRRLFEHFWASNGARIGEDGALGWSTWLEKEEEQRQRLASEEASNVVEEGGWTGWFEPLSKTQETEMPESTKEKDLVAEEFDVEDTKDVEQTDDVESLLKALGIDAAAEADIKVKDTKTWTKWSKAEMSRDLDHWMPLRPDSGDAARADAEDDEQLLSIILYEDVSDYLFSLNSEEARMSLVSQFIDFYEGRIAQWTCTNSSSWVEKTLSLESFPYSLIEDLRKMHDVVIGKLTNPISISLELLLNCSDDSNMRSNMMKFLRNAILLCLKAFPKNYILEEAALVAEELSNTRMNTATCSVTPCRALAKTLLKNNRQDLLLCGVYAQREALFGNIDHSRKVFDMALSSTEGLPLDVRPNASLLYFWYAEVELANNPSENSDSLLRAMHILCCLGSGARYTPFKGQPSSLQQLRARQGFKDRIKMLSTTWARGIIDDHSAALICSAALFEELTSGWASAMEILEHSFTMVLPERRRHSRQLEFLFNYYVRMLCKNRMELKVSKIWEAIVKGLQIYPFNPFLHNALVEVSHLYSSPNKLRWTFDDYCQKKPSVITWLYALSFEMSTGGSQHRIRGLFERAFEDDKLHNSVILWRCYIEYERTVACNASAAKRVFFRAIHACPWSKKLWLDGFLKLGSILTVKELSDLQEVMRDKELNLRTDIYEILLQDEMDT</sequence>
<dbReference type="PANTHER" id="PTHR13471:SF0">
    <property type="entry name" value="NUCLEAR EXOSOME REGULATOR NRDE2"/>
    <property type="match status" value="1"/>
</dbReference>
<keyword evidence="3" id="KW-0539">Nucleus</keyword>
<reference evidence="5" key="2">
    <citation type="journal article" date="2024" name="Plant">
        <title>Genomic evolution and insights into agronomic trait innovations of Sesamum species.</title>
        <authorList>
            <person name="Miao H."/>
            <person name="Wang L."/>
            <person name="Qu L."/>
            <person name="Liu H."/>
            <person name="Sun Y."/>
            <person name="Le M."/>
            <person name="Wang Q."/>
            <person name="Wei S."/>
            <person name="Zheng Y."/>
            <person name="Lin W."/>
            <person name="Duan Y."/>
            <person name="Cao H."/>
            <person name="Xiong S."/>
            <person name="Wang X."/>
            <person name="Wei L."/>
            <person name="Li C."/>
            <person name="Ma Q."/>
            <person name="Ju M."/>
            <person name="Zhao R."/>
            <person name="Li G."/>
            <person name="Mu C."/>
            <person name="Tian Q."/>
            <person name="Mei H."/>
            <person name="Zhang T."/>
            <person name="Gao T."/>
            <person name="Zhang H."/>
        </authorList>
    </citation>
    <scope>NUCLEOTIDE SEQUENCE</scope>
    <source>
        <strain evidence="5">3651</strain>
    </source>
</reference>
<evidence type="ECO:0000256" key="4">
    <source>
        <dbReference type="SAM" id="MobiDB-lite"/>
    </source>
</evidence>
<feature type="compositionally biased region" description="Polar residues" evidence="4">
    <location>
        <begin position="129"/>
        <end position="150"/>
    </location>
</feature>
<gene>
    <name evidence="5" type="ORF">Salat_1585100</name>
</gene>
<comment type="similarity">
    <text evidence="2">Belongs to the NRDE2 family.</text>
</comment>
<dbReference type="InterPro" id="IPR013633">
    <property type="entry name" value="NRDE-2"/>
</dbReference>
<evidence type="ECO:0000313" key="6">
    <source>
        <dbReference type="Proteomes" id="UP001293254"/>
    </source>
</evidence>
<dbReference type="InterPro" id="IPR003107">
    <property type="entry name" value="HAT"/>
</dbReference>
<comment type="subcellular location">
    <subcellularLocation>
        <location evidence="1">Nucleus</location>
    </subcellularLocation>
</comment>
<dbReference type="GO" id="GO:0071013">
    <property type="term" value="C:catalytic step 2 spliceosome"/>
    <property type="evidence" value="ECO:0007669"/>
    <property type="project" value="TreeGrafter"/>
</dbReference>
<feature type="region of interest" description="Disordered" evidence="4">
    <location>
        <begin position="1"/>
        <end position="39"/>
    </location>
</feature>
<feature type="compositionally biased region" description="Low complexity" evidence="4">
    <location>
        <begin position="91"/>
        <end position="100"/>
    </location>
</feature>
<dbReference type="Pfam" id="PF08424">
    <property type="entry name" value="NRDE-2"/>
    <property type="match status" value="1"/>
</dbReference>
<dbReference type="SMART" id="SM00386">
    <property type="entry name" value="HAT"/>
    <property type="match status" value="3"/>
</dbReference>
<dbReference type="SUPFAM" id="SSF48452">
    <property type="entry name" value="TPR-like"/>
    <property type="match status" value="1"/>
</dbReference>
<dbReference type="EMBL" id="JACGWO010000005">
    <property type="protein sequence ID" value="KAK4428161.1"/>
    <property type="molecule type" value="Genomic_DNA"/>
</dbReference>
<feature type="compositionally biased region" description="Basic and acidic residues" evidence="4">
    <location>
        <begin position="76"/>
        <end position="86"/>
    </location>
</feature>
<keyword evidence="6" id="KW-1185">Reference proteome</keyword>
<feature type="region of interest" description="Disordered" evidence="4">
    <location>
        <begin position="57"/>
        <end position="156"/>
    </location>
</feature>
<evidence type="ECO:0008006" key="7">
    <source>
        <dbReference type="Google" id="ProtNLM"/>
    </source>
</evidence>
<dbReference type="PANTHER" id="PTHR13471">
    <property type="entry name" value="TETRATRICOPEPTIDE-LIKE HELICAL"/>
    <property type="match status" value="1"/>
</dbReference>
<dbReference type="Gene3D" id="1.25.40.10">
    <property type="entry name" value="Tetratricopeptide repeat domain"/>
    <property type="match status" value="2"/>
</dbReference>
<protein>
    <recommendedName>
        <fullName evidence="7">Protein NRDE2 homolog</fullName>
    </recommendedName>
</protein>
<evidence type="ECO:0000313" key="5">
    <source>
        <dbReference type="EMBL" id="KAK4428161.1"/>
    </source>
</evidence>
<evidence type="ECO:0000256" key="2">
    <source>
        <dbReference type="ARBA" id="ARBA00009265"/>
    </source>
</evidence>
<dbReference type="GO" id="GO:1902369">
    <property type="term" value="P:negative regulation of RNA catabolic process"/>
    <property type="evidence" value="ECO:0007669"/>
    <property type="project" value="TreeGrafter"/>
</dbReference>
<reference evidence="5" key="1">
    <citation type="submission" date="2020-06" db="EMBL/GenBank/DDBJ databases">
        <authorList>
            <person name="Li T."/>
            <person name="Hu X."/>
            <person name="Zhang T."/>
            <person name="Song X."/>
            <person name="Zhang H."/>
            <person name="Dai N."/>
            <person name="Sheng W."/>
            <person name="Hou X."/>
            <person name="Wei L."/>
        </authorList>
    </citation>
    <scope>NUCLEOTIDE SEQUENCE</scope>
    <source>
        <strain evidence="5">3651</strain>
        <tissue evidence="5">Leaf</tissue>
    </source>
</reference>
<dbReference type="AlphaFoldDB" id="A0AAE1YE15"/>
<accession>A0AAE1YE15</accession>
<dbReference type="InterPro" id="IPR011990">
    <property type="entry name" value="TPR-like_helical_dom_sf"/>
</dbReference>
<comment type="caution">
    <text evidence="5">The sequence shown here is derived from an EMBL/GenBank/DDBJ whole genome shotgun (WGS) entry which is preliminary data.</text>
</comment>
<evidence type="ECO:0000256" key="1">
    <source>
        <dbReference type="ARBA" id="ARBA00004123"/>
    </source>
</evidence>
<feature type="compositionally biased region" description="Basic residues" evidence="4">
    <location>
        <begin position="106"/>
        <end position="116"/>
    </location>
</feature>
<proteinExistence type="inferred from homology"/>
<organism evidence="5 6">
    <name type="scientific">Sesamum alatum</name>
    <dbReference type="NCBI Taxonomy" id="300844"/>
    <lineage>
        <taxon>Eukaryota</taxon>
        <taxon>Viridiplantae</taxon>
        <taxon>Streptophyta</taxon>
        <taxon>Embryophyta</taxon>
        <taxon>Tracheophyta</taxon>
        <taxon>Spermatophyta</taxon>
        <taxon>Magnoliopsida</taxon>
        <taxon>eudicotyledons</taxon>
        <taxon>Gunneridae</taxon>
        <taxon>Pentapetalae</taxon>
        <taxon>asterids</taxon>
        <taxon>lamiids</taxon>
        <taxon>Lamiales</taxon>
        <taxon>Pedaliaceae</taxon>
        <taxon>Sesamum</taxon>
    </lineage>
</organism>